<protein>
    <submittedName>
        <fullName evidence="2">DUF2262 domain-containing protein</fullName>
    </submittedName>
</protein>
<gene>
    <name evidence="2" type="ORF">F9U64_20380</name>
</gene>
<dbReference type="OrthoDB" id="2607041at2"/>
<dbReference type="EMBL" id="WEID01000113">
    <property type="protein sequence ID" value="KAB8126223.1"/>
    <property type="molecule type" value="Genomic_DNA"/>
</dbReference>
<dbReference type="Proteomes" id="UP000480246">
    <property type="component" value="Unassembled WGS sequence"/>
</dbReference>
<reference evidence="2 3" key="1">
    <citation type="submission" date="2019-10" db="EMBL/GenBank/DDBJ databases">
        <title>Gracilibacillus sp. nov. isolated from rice seeds.</title>
        <authorList>
            <person name="He S."/>
        </authorList>
    </citation>
    <scope>NUCLEOTIDE SEQUENCE [LARGE SCALE GENOMIC DNA]</scope>
    <source>
        <strain evidence="2 3">TD8</strain>
    </source>
</reference>
<evidence type="ECO:0000313" key="3">
    <source>
        <dbReference type="Proteomes" id="UP000480246"/>
    </source>
</evidence>
<evidence type="ECO:0000313" key="2">
    <source>
        <dbReference type="EMBL" id="KAB8126223.1"/>
    </source>
</evidence>
<accession>A0A7C8KPW9</accession>
<sequence length="150" mass="17705">MEKLIKSKLGNFFYNENFQVYELKQDKLHWTLDSGAGKTVCPLIEKAETLFTCLEEFDQRIRFAIAEKLIDYKNDFWPEYDENDEYLDWDAVDAGELDVSKEDFAEAIVLYYIKISTNNIYCEFYDGDLFGGHRIHAHVDDDYNLLRADI</sequence>
<feature type="domain" description="DUF2262" evidence="1">
    <location>
        <begin position="7"/>
        <end position="150"/>
    </location>
</feature>
<keyword evidence="3" id="KW-1185">Reference proteome</keyword>
<evidence type="ECO:0000259" key="1">
    <source>
        <dbReference type="Pfam" id="PF10020"/>
    </source>
</evidence>
<dbReference type="Pfam" id="PF10020">
    <property type="entry name" value="DUF2262"/>
    <property type="match status" value="1"/>
</dbReference>
<organism evidence="2 3">
    <name type="scientific">Gracilibacillus oryzae</name>
    <dbReference type="NCBI Taxonomy" id="1672701"/>
    <lineage>
        <taxon>Bacteria</taxon>
        <taxon>Bacillati</taxon>
        <taxon>Bacillota</taxon>
        <taxon>Bacilli</taxon>
        <taxon>Bacillales</taxon>
        <taxon>Bacillaceae</taxon>
        <taxon>Gracilibacillus</taxon>
    </lineage>
</organism>
<dbReference type="RefSeq" id="WP_153406740.1">
    <property type="nucleotide sequence ID" value="NZ_ML762451.1"/>
</dbReference>
<dbReference type="AlphaFoldDB" id="A0A7C8KPW9"/>
<dbReference type="InterPro" id="IPR019260">
    <property type="entry name" value="DUF2262"/>
</dbReference>
<comment type="caution">
    <text evidence="2">The sequence shown here is derived from an EMBL/GenBank/DDBJ whole genome shotgun (WGS) entry which is preliminary data.</text>
</comment>
<name>A0A7C8KPW9_9BACI</name>
<proteinExistence type="predicted"/>